<dbReference type="EnsemblProtists" id="EKX44556">
    <property type="protein sequence ID" value="EKX44556"/>
    <property type="gene ID" value="GUITHDRAFT_139780"/>
</dbReference>
<sequence>MAARSADLQRQAMNRGAPAPADLTYQMLYSAQVASVPTAFAQSYMIPQKNRKKKRTGKKQPVVRGYNPLLSPLTENTLGELSTPARTELEKEICAKYSIPYIPSPLADADEVEVLVTQENARPGDVVKIAKEFARLPFFRKYSGRTGLLLRSCEAPGGSGWIVNFGEHLGKQFFCTGGEGKMNHLAHYIPSRKDFIDETLTRKFLDESFKATQEQSRKESADHRSAVKREEAKSSTVLREKTQDGVNGHHSKSKRHVDQLEAPGSERDDEPALESAQKMSKNTQDVVAESQLEDRKKSFWIPELQSLYSDIDARGRDKAHQPCASIAAKNETQEAGNSSASQGEKKKQSTNVLGASECNKIGSDNSAQGNVEGRQQELGKEGGSERKLKLHNPLDLLKALPRPLTLLLIIILILIF</sequence>
<dbReference type="KEGG" id="gtt:GUITHDRAFT_139780"/>
<organism evidence="2">
    <name type="scientific">Guillardia theta (strain CCMP2712)</name>
    <name type="common">Cryptophyte</name>
    <dbReference type="NCBI Taxonomy" id="905079"/>
    <lineage>
        <taxon>Eukaryota</taxon>
        <taxon>Cryptophyceae</taxon>
        <taxon>Pyrenomonadales</taxon>
        <taxon>Geminigeraceae</taxon>
        <taxon>Guillardia</taxon>
    </lineage>
</organism>
<feature type="region of interest" description="Disordered" evidence="1">
    <location>
        <begin position="330"/>
        <end position="385"/>
    </location>
</feature>
<feature type="compositionally biased region" description="Basic and acidic residues" evidence="1">
    <location>
        <begin position="374"/>
        <end position="385"/>
    </location>
</feature>
<evidence type="ECO:0000313" key="3">
    <source>
        <dbReference type="EnsemblProtists" id="EKX44556"/>
    </source>
</evidence>
<protein>
    <submittedName>
        <fullName evidence="2 3">Uncharacterized protein</fullName>
    </submittedName>
</protein>
<reference evidence="4" key="2">
    <citation type="submission" date="2012-11" db="EMBL/GenBank/DDBJ databases">
        <authorList>
            <person name="Kuo A."/>
            <person name="Curtis B.A."/>
            <person name="Tanifuji G."/>
            <person name="Burki F."/>
            <person name="Gruber A."/>
            <person name="Irimia M."/>
            <person name="Maruyama S."/>
            <person name="Arias M.C."/>
            <person name="Ball S.G."/>
            <person name="Gile G.H."/>
            <person name="Hirakawa Y."/>
            <person name="Hopkins J.F."/>
            <person name="Rensing S.A."/>
            <person name="Schmutz J."/>
            <person name="Symeonidi A."/>
            <person name="Elias M."/>
            <person name="Eveleigh R.J."/>
            <person name="Herman E.K."/>
            <person name="Klute M.J."/>
            <person name="Nakayama T."/>
            <person name="Obornik M."/>
            <person name="Reyes-Prieto A."/>
            <person name="Armbrust E.V."/>
            <person name="Aves S.J."/>
            <person name="Beiko R.G."/>
            <person name="Coutinho P."/>
            <person name="Dacks J.B."/>
            <person name="Durnford D.G."/>
            <person name="Fast N.M."/>
            <person name="Green B.R."/>
            <person name="Grisdale C."/>
            <person name="Hempe F."/>
            <person name="Henrissat B."/>
            <person name="Hoppner M.P."/>
            <person name="Ishida K.-I."/>
            <person name="Kim E."/>
            <person name="Koreny L."/>
            <person name="Kroth P.G."/>
            <person name="Liu Y."/>
            <person name="Malik S.-B."/>
            <person name="Maier U.G."/>
            <person name="McRose D."/>
            <person name="Mock T."/>
            <person name="Neilson J.A."/>
            <person name="Onodera N.T."/>
            <person name="Poole A.M."/>
            <person name="Pritham E.J."/>
            <person name="Richards T.A."/>
            <person name="Rocap G."/>
            <person name="Roy S.W."/>
            <person name="Sarai C."/>
            <person name="Schaack S."/>
            <person name="Shirato S."/>
            <person name="Slamovits C.H."/>
            <person name="Spencer D.F."/>
            <person name="Suzuki S."/>
            <person name="Worden A.Z."/>
            <person name="Zauner S."/>
            <person name="Barry K."/>
            <person name="Bell C."/>
            <person name="Bharti A.K."/>
            <person name="Crow J.A."/>
            <person name="Grimwood J."/>
            <person name="Kramer R."/>
            <person name="Lindquist E."/>
            <person name="Lucas S."/>
            <person name="Salamov A."/>
            <person name="McFadden G.I."/>
            <person name="Lane C.E."/>
            <person name="Keeling P.J."/>
            <person name="Gray M.W."/>
            <person name="Grigoriev I.V."/>
            <person name="Archibald J.M."/>
        </authorList>
    </citation>
    <scope>NUCLEOTIDE SEQUENCE</scope>
    <source>
        <strain evidence="4">CCMP2712</strain>
    </source>
</reference>
<name>L1J7P9_GUITC</name>
<dbReference type="HOGENOM" id="CLU_661315_0_0_1"/>
<reference evidence="2 4" key="1">
    <citation type="journal article" date="2012" name="Nature">
        <title>Algal genomes reveal evolutionary mosaicism and the fate of nucleomorphs.</title>
        <authorList>
            <consortium name="DOE Joint Genome Institute"/>
            <person name="Curtis B.A."/>
            <person name="Tanifuji G."/>
            <person name="Burki F."/>
            <person name="Gruber A."/>
            <person name="Irimia M."/>
            <person name="Maruyama S."/>
            <person name="Arias M.C."/>
            <person name="Ball S.G."/>
            <person name="Gile G.H."/>
            <person name="Hirakawa Y."/>
            <person name="Hopkins J.F."/>
            <person name="Kuo A."/>
            <person name="Rensing S.A."/>
            <person name="Schmutz J."/>
            <person name="Symeonidi A."/>
            <person name="Elias M."/>
            <person name="Eveleigh R.J."/>
            <person name="Herman E.K."/>
            <person name="Klute M.J."/>
            <person name="Nakayama T."/>
            <person name="Obornik M."/>
            <person name="Reyes-Prieto A."/>
            <person name="Armbrust E.V."/>
            <person name="Aves S.J."/>
            <person name="Beiko R.G."/>
            <person name="Coutinho P."/>
            <person name="Dacks J.B."/>
            <person name="Durnford D.G."/>
            <person name="Fast N.M."/>
            <person name="Green B.R."/>
            <person name="Grisdale C.J."/>
            <person name="Hempel F."/>
            <person name="Henrissat B."/>
            <person name="Hoppner M.P."/>
            <person name="Ishida K."/>
            <person name="Kim E."/>
            <person name="Koreny L."/>
            <person name="Kroth P.G."/>
            <person name="Liu Y."/>
            <person name="Malik S.B."/>
            <person name="Maier U.G."/>
            <person name="McRose D."/>
            <person name="Mock T."/>
            <person name="Neilson J.A."/>
            <person name="Onodera N.T."/>
            <person name="Poole A.M."/>
            <person name="Pritham E.J."/>
            <person name="Richards T.A."/>
            <person name="Rocap G."/>
            <person name="Roy S.W."/>
            <person name="Sarai C."/>
            <person name="Schaack S."/>
            <person name="Shirato S."/>
            <person name="Slamovits C.H."/>
            <person name="Spencer D.F."/>
            <person name="Suzuki S."/>
            <person name="Worden A.Z."/>
            <person name="Zauner S."/>
            <person name="Barry K."/>
            <person name="Bell C."/>
            <person name="Bharti A.K."/>
            <person name="Crow J.A."/>
            <person name="Grimwood J."/>
            <person name="Kramer R."/>
            <person name="Lindquist E."/>
            <person name="Lucas S."/>
            <person name="Salamov A."/>
            <person name="McFadden G.I."/>
            <person name="Lane C.E."/>
            <person name="Keeling P.J."/>
            <person name="Gray M.W."/>
            <person name="Grigoriev I.V."/>
            <person name="Archibald J.M."/>
        </authorList>
    </citation>
    <scope>NUCLEOTIDE SEQUENCE</scope>
    <source>
        <strain evidence="2 4">CCMP2712</strain>
    </source>
</reference>
<accession>L1J7P9</accession>
<feature type="compositionally biased region" description="Polar residues" evidence="1">
    <location>
        <begin position="333"/>
        <end position="342"/>
    </location>
</feature>
<dbReference type="Proteomes" id="UP000011087">
    <property type="component" value="Unassembled WGS sequence"/>
</dbReference>
<evidence type="ECO:0000313" key="2">
    <source>
        <dbReference type="EMBL" id="EKX44556.1"/>
    </source>
</evidence>
<proteinExistence type="predicted"/>
<dbReference type="AlphaFoldDB" id="L1J7P9"/>
<dbReference type="PaxDb" id="55529-EKX44556"/>
<feature type="region of interest" description="Disordered" evidence="1">
    <location>
        <begin position="211"/>
        <end position="290"/>
    </location>
</feature>
<dbReference type="GeneID" id="17301189"/>
<reference evidence="3" key="3">
    <citation type="submission" date="2016-03" db="UniProtKB">
        <authorList>
            <consortium name="EnsemblProtists"/>
        </authorList>
    </citation>
    <scope>IDENTIFICATION</scope>
</reference>
<gene>
    <name evidence="2" type="ORF">GUITHDRAFT_139780</name>
</gene>
<evidence type="ECO:0000256" key="1">
    <source>
        <dbReference type="SAM" id="MobiDB-lite"/>
    </source>
</evidence>
<feature type="compositionally biased region" description="Basic and acidic residues" evidence="1">
    <location>
        <begin position="211"/>
        <end position="243"/>
    </location>
</feature>
<keyword evidence="4" id="KW-1185">Reference proteome</keyword>
<evidence type="ECO:0000313" key="4">
    <source>
        <dbReference type="Proteomes" id="UP000011087"/>
    </source>
</evidence>
<dbReference type="RefSeq" id="XP_005831536.1">
    <property type="nucleotide sequence ID" value="XM_005831479.1"/>
</dbReference>
<dbReference type="EMBL" id="JH993004">
    <property type="protein sequence ID" value="EKX44556.1"/>
    <property type="molecule type" value="Genomic_DNA"/>
</dbReference>